<dbReference type="InterPro" id="IPR001766">
    <property type="entry name" value="Fork_head_dom"/>
</dbReference>
<evidence type="ECO:0000256" key="3">
    <source>
        <dbReference type="SAM" id="MobiDB-lite"/>
    </source>
</evidence>
<feature type="domain" description="Fork-head" evidence="4">
    <location>
        <begin position="11"/>
        <end position="101"/>
    </location>
</feature>
<dbReference type="Gene3D" id="1.10.10.10">
    <property type="entry name" value="Winged helix-like DNA-binding domain superfamily/Winged helix DNA-binding domain"/>
    <property type="match status" value="1"/>
</dbReference>
<evidence type="ECO:0000313" key="5">
    <source>
        <dbReference type="EMBL" id="CED82243.1"/>
    </source>
</evidence>
<dbReference type="GO" id="GO:0005634">
    <property type="term" value="C:nucleus"/>
    <property type="evidence" value="ECO:0007669"/>
    <property type="project" value="UniProtKB-SubCell"/>
</dbReference>
<feature type="compositionally biased region" description="Basic and acidic residues" evidence="3">
    <location>
        <begin position="403"/>
        <end position="427"/>
    </location>
</feature>
<dbReference type="GO" id="GO:0000978">
    <property type="term" value="F:RNA polymerase II cis-regulatory region sequence-specific DNA binding"/>
    <property type="evidence" value="ECO:0007669"/>
    <property type="project" value="TreeGrafter"/>
</dbReference>
<feature type="compositionally biased region" description="Polar residues" evidence="3">
    <location>
        <begin position="465"/>
        <end position="476"/>
    </location>
</feature>
<proteinExistence type="predicted"/>
<dbReference type="SMART" id="SM00339">
    <property type="entry name" value="FH"/>
    <property type="match status" value="1"/>
</dbReference>
<protein>
    <submittedName>
        <fullName evidence="5">Forkhead box protein j3</fullName>
    </submittedName>
</protein>
<dbReference type="PRINTS" id="PR00053">
    <property type="entry name" value="FORKHEAD"/>
</dbReference>
<dbReference type="GO" id="GO:0000981">
    <property type="term" value="F:DNA-binding transcription factor activity, RNA polymerase II-specific"/>
    <property type="evidence" value="ECO:0007669"/>
    <property type="project" value="TreeGrafter"/>
</dbReference>
<comment type="subcellular location">
    <subcellularLocation>
        <location evidence="2">Nucleus</location>
    </subcellularLocation>
</comment>
<sequence>MFERSSRASGKPNMTYVELIKRAIERSPAKALSVSEIYASIESSHPFFRTSTKGWKNTVRHLLSLTPCFVNNARLAPLSGKGGLWTIDPEASDTACRKRNRASPIDRPLTTTALADRPLSNVKVGQTSLSSSLKLRHATTSLSHPDESYSASCAVIPAHSKQTELELETVSSVSLLSPSSSSSGHGFSPQTPSSTSDSTSSSFTLEASNPIGSHQKHTQLTTGICSPEMSNPVHMFTASKVPSVRNAHPDRYLMTTSTSLGNRYSRPSLPPQLSSASYPLNTTCLTSLNWPSAGRSLNIHDHNYPTYSSAPAPELKQNTPLVVSTFDPVGHSSGRDLTSRTNYPSLDKQITPTEPRSIRVSSTSSLSLALHTPPLPSPSYSQDGFEHRRDDDPSTYLGPNSNDHNRRCGFDAQDRRFTNEQNEERKLHSLSFRSMPFPGPSQHPFHLPSPSPSSSLNNSFQRSPYTSSPAFDTPSTGPMHPPHYQQHHHPAPQLHGGLYATPMNQHVRQDEIDWW</sequence>
<dbReference type="PANTHER" id="PTHR11829:SF343">
    <property type="entry name" value="FORK-HEAD DOMAIN-CONTAINING PROTEIN"/>
    <property type="match status" value="1"/>
</dbReference>
<evidence type="ECO:0000259" key="4">
    <source>
        <dbReference type="PROSITE" id="PS50039"/>
    </source>
</evidence>
<name>A0A0F7SQ30_PHARH</name>
<dbReference type="CDD" id="cd00059">
    <property type="entry name" value="FH_FOX"/>
    <property type="match status" value="1"/>
</dbReference>
<dbReference type="PROSITE" id="PS50039">
    <property type="entry name" value="FORK_HEAD_3"/>
    <property type="match status" value="1"/>
</dbReference>
<feature type="compositionally biased region" description="Low complexity" evidence="3">
    <location>
        <begin position="175"/>
        <end position="204"/>
    </location>
</feature>
<dbReference type="InterPro" id="IPR050211">
    <property type="entry name" value="FOX_domain-containing"/>
</dbReference>
<organism evidence="5">
    <name type="scientific">Phaffia rhodozyma</name>
    <name type="common">Yeast</name>
    <name type="synonym">Xanthophyllomyces dendrorhous</name>
    <dbReference type="NCBI Taxonomy" id="264483"/>
    <lineage>
        <taxon>Eukaryota</taxon>
        <taxon>Fungi</taxon>
        <taxon>Dikarya</taxon>
        <taxon>Basidiomycota</taxon>
        <taxon>Agaricomycotina</taxon>
        <taxon>Tremellomycetes</taxon>
        <taxon>Cystofilobasidiales</taxon>
        <taxon>Mrakiaceae</taxon>
        <taxon>Phaffia</taxon>
    </lineage>
</organism>
<keyword evidence="1 2" id="KW-0238">DNA-binding</keyword>
<accession>A0A0F7SQ30</accession>
<feature type="compositionally biased region" description="Pro residues" evidence="3">
    <location>
        <begin position="437"/>
        <end position="451"/>
    </location>
</feature>
<feature type="compositionally biased region" description="Polar residues" evidence="3">
    <location>
        <begin position="205"/>
        <end position="224"/>
    </location>
</feature>
<feature type="region of interest" description="Disordered" evidence="3">
    <location>
        <begin position="175"/>
        <end position="226"/>
    </location>
</feature>
<dbReference type="SUPFAM" id="SSF46785">
    <property type="entry name" value="Winged helix' DNA-binding domain"/>
    <property type="match status" value="1"/>
</dbReference>
<feature type="compositionally biased region" description="Polar residues" evidence="3">
    <location>
        <begin position="339"/>
        <end position="354"/>
    </location>
</feature>
<evidence type="ECO:0000256" key="1">
    <source>
        <dbReference type="ARBA" id="ARBA00023125"/>
    </source>
</evidence>
<dbReference type="AlphaFoldDB" id="A0A0F7SQ30"/>
<dbReference type="InterPro" id="IPR036390">
    <property type="entry name" value="WH_DNA-bd_sf"/>
</dbReference>
<reference evidence="5" key="1">
    <citation type="submission" date="2014-08" db="EMBL/GenBank/DDBJ databases">
        <authorList>
            <person name="Sharma Rahul"/>
            <person name="Thines Marco"/>
        </authorList>
    </citation>
    <scope>NUCLEOTIDE SEQUENCE</scope>
</reference>
<keyword evidence="2" id="KW-0539">Nucleus</keyword>
<feature type="region of interest" description="Disordered" evidence="3">
    <location>
        <begin position="326"/>
        <end position="499"/>
    </location>
</feature>
<dbReference type="InterPro" id="IPR036388">
    <property type="entry name" value="WH-like_DNA-bd_sf"/>
</dbReference>
<feature type="DNA-binding region" description="Fork-head" evidence="2">
    <location>
        <begin position="11"/>
        <end position="101"/>
    </location>
</feature>
<feature type="compositionally biased region" description="Low complexity" evidence="3">
    <location>
        <begin position="452"/>
        <end position="464"/>
    </location>
</feature>
<feature type="compositionally biased region" description="Low complexity" evidence="3">
    <location>
        <begin position="361"/>
        <end position="372"/>
    </location>
</feature>
<dbReference type="EMBL" id="LN483124">
    <property type="protein sequence ID" value="CED82243.1"/>
    <property type="molecule type" value="Genomic_DNA"/>
</dbReference>
<evidence type="ECO:0000256" key="2">
    <source>
        <dbReference type="PROSITE-ProRule" id="PRU00089"/>
    </source>
</evidence>
<dbReference type="PANTHER" id="PTHR11829">
    <property type="entry name" value="FORKHEAD BOX PROTEIN"/>
    <property type="match status" value="1"/>
</dbReference>
<dbReference type="Pfam" id="PF00250">
    <property type="entry name" value="Forkhead"/>
    <property type="match status" value="1"/>
</dbReference>